<sequence length="112" mass="13106">MTWQTIFCFIPIADIVASYRVKRFRWYMAIMLAWAGISTVIQMVVYPFEEDSIYSAKVFSEETGFNWGYALLGENTELGISLIIVHSAITYAIAVYMIRRWSKRWNLQFNGQ</sequence>
<feature type="transmembrane region" description="Helical" evidence="1">
    <location>
        <begin position="78"/>
        <end position="98"/>
    </location>
</feature>
<evidence type="ECO:0000256" key="1">
    <source>
        <dbReference type="SAM" id="Phobius"/>
    </source>
</evidence>
<feature type="transmembrane region" description="Helical" evidence="1">
    <location>
        <begin position="26"/>
        <end position="48"/>
    </location>
</feature>
<dbReference type="EMBL" id="CP000866">
    <property type="protein sequence ID" value="ABX12710.1"/>
    <property type="molecule type" value="Genomic_DNA"/>
</dbReference>
<gene>
    <name evidence="2" type="ordered locus">Nmar_0814</name>
</gene>
<keyword evidence="1" id="KW-1133">Transmembrane helix</keyword>
<dbReference type="AlphaFoldDB" id="A9A5J9"/>
<name>A9A5J9_NITMS</name>
<proteinExistence type="predicted"/>
<reference evidence="2 3" key="1">
    <citation type="journal article" date="2010" name="Proc. Natl. Acad. Sci. U.S.A.">
        <title>Nitrosopumilus maritimus genome reveals unique mechanisms for nitrification and autotrophy in globally distributed marine crenarchaea.</title>
        <authorList>
            <person name="Walker C.B."/>
            <person name="de la Torre J.R."/>
            <person name="Klotz M.G."/>
            <person name="Urakawa H."/>
            <person name="Pinel N."/>
            <person name="Arp D.J."/>
            <person name="Brochier-Armanet C."/>
            <person name="Chain P.S."/>
            <person name="Chan P.P."/>
            <person name="Gollabgir A."/>
            <person name="Hemp J."/>
            <person name="Hugler M."/>
            <person name="Karr E.A."/>
            <person name="Konneke M."/>
            <person name="Shin M."/>
            <person name="Lawton T.J."/>
            <person name="Lowe T."/>
            <person name="Martens-Habbena W."/>
            <person name="Sayavedra-Soto L.A."/>
            <person name="Lang D."/>
            <person name="Sievert S.M."/>
            <person name="Rosenzweig A.C."/>
            <person name="Manning G."/>
            <person name="Stahl D.A."/>
        </authorList>
    </citation>
    <scope>NUCLEOTIDE SEQUENCE [LARGE SCALE GENOMIC DNA]</scope>
    <source>
        <strain evidence="2 3">SCM1</strain>
    </source>
</reference>
<dbReference type="InParanoid" id="A9A5J9"/>
<organism evidence="2 3">
    <name type="scientific">Nitrosopumilus maritimus (strain SCM1)</name>
    <dbReference type="NCBI Taxonomy" id="436308"/>
    <lineage>
        <taxon>Archaea</taxon>
        <taxon>Nitrososphaerota</taxon>
        <taxon>Nitrososphaeria</taxon>
        <taxon>Nitrosopumilales</taxon>
        <taxon>Nitrosopumilaceae</taxon>
        <taxon>Nitrosopumilus</taxon>
    </lineage>
</organism>
<keyword evidence="1" id="KW-0472">Membrane</keyword>
<keyword evidence="1" id="KW-0812">Transmembrane</keyword>
<dbReference type="EnsemblBacteria" id="ABX12710">
    <property type="protein sequence ID" value="ABX12710"/>
    <property type="gene ID" value="Nmar_0814"/>
</dbReference>
<dbReference type="KEGG" id="nmr:Nmar_0814"/>
<dbReference type="HOGENOM" id="CLU_2140282_0_0_2"/>
<evidence type="ECO:0000313" key="3">
    <source>
        <dbReference type="Proteomes" id="UP000000792"/>
    </source>
</evidence>
<protein>
    <submittedName>
        <fullName evidence="2">Uncharacterized protein</fullName>
    </submittedName>
</protein>
<dbReference type="Proteomes" id="UP000000792">
    <property type="component" value="Chromosome"/>
</dbReference>
<accession>A9A5J9</accession>
<evidence type="ECO:0000313" key="2">
    <source>
        <dbReference type="EMBL" id="ABX12710.1"/>
    </source>
</evidence>
<keyword evidence="3" id="KW-1185">Reference proteome</keyword>